<comment type="subcellular location">
    <subcellularLocation>
        <location evidence="10">Basolateral cell membrane</location>
        <topology evidence="10">Single-pass type I membrane protein</topology>
    </subcellularLocation>
    <subcellularLocation>
        <location evidence="1">Endoplasmic reticulum membrane</location>
        <topology evidence="1">Single-pass type I membrane protein</topology>
    </subcellularLocation>
</comment>
<dbReference type="PANTHER" id="PTHR10075:SF107">
    <property type="entry name" value="BASIGIN"/>
    <property type="match status" value="1"/>
</dbReference>
<evidence type="ECO:0000256" key="11">
    <source>
        <dbReference type="ARBA" id="ARBA00023876"/>
    </source>
</evidence>
<proteinExistence type="predicted"/>
<evidence type="ECO:0000256" key="14">
    <source>
        <dbReference type="SAM" id="SignalP"/>
    </source>
</evidence>
<dbReference type="GO" id="GO:0005789">
    <property type="term" value="C:endoplasmic reticulum membrane"/>
    <property type="evidence" value="ECO:0007669"/>
    <property type="project" value="UniProtKB-SubCell"/>
</dbReference>
<dbReference type="PANTHER" id="PTHR10075">
    <property type="entry name" value="BASIGIN RELATED"/>
    <property type="match status" value="1"/>
</dbReference>
<keyword evidence="9" id="KW-0393">Immunoglobulin domain</keyword>
<evidence type="ECO:0000256" key="8">
    <source>
        <dbReference type="ARBA" id="ARBA00023180"/>
    </source>
</evidence>
<keyword evidence="4" id="KW-0256">Endoplasmic reticulum</keyword>
<reference evidence="16" key="1">
    <citation type="journal article" date="2017" name="Ticks Tick Borne Dis.">
        <title>Functional annotation and analysis of the Ornithodoros moubata midgut genes differentially expressed after blood feeding.</title>
        <authorList>
            <person name="Oleaga A."/>
            <person name="Obolo-Mvoulouga P."/>
            <person name="Manzano-Roman R."/>
            <person name="Perez-Sanchez R."/>
        </authorList>
    </citation>
    <scope>NUCLEOTIDE SEQUENCE</scope>
    <source>
        <strain evidence="16">Female</strain>
        <tissue evidence="16">Gut</tissue>
    </source>
</reference>
<evidence type="ECO:0000313" key="16">
    <source>
        <dbReference type="EMBL" id="JAW06788.1"/>
    </source>
</evidence>
<sequence length="270" mass="29018">MAAVLFALLALALLRAGGASAAAGTVTTSVQSGDSWVQLTCTLNTSAAGVTGHRWLKGKEVVKEDQLQGLHTEHNVTGDDRFGKYSCLFLPKDTGEATLTVDGPPRIKAVKKSEHANEGDSVTLLCKSESFPSVTAWVWYKVADSGDQVIQNGSQSRFFISHSEAQSELHIKDLDLTSDPGEYACNGTSLQGTDAAVVTLRVRSRLAALWPFLGIVAEVLVLVTVIFIYEKRRKPDEVLDDEDAGAAPLKSSGHHVNDDKGKNVRQRNAS</sequence>
<dbReference type="PROSITE" id="PS50835">
    <property type="entry name" value="IG_LIKE"/>
    <property type="match status" value="1"/>
</dbReference>
<keyword evidence="13" id="KW-0812">Transmembrane</keyword>
<dbReference type="GO" id="GO:0098632">
    <property type="term" value="F:cell-cell adhesion mediator activity"/>
    <property type="evidence" value="ECO:0007669"/>
    <property type="project" value="TreeGrafter"/>
</dbReference>
<keyword evidence="8" id="KW-0325">Glycoprotein</keyword>
<dbReference type="Pfam" id="PF13927">
    <property type="entry name" value="Ig_3"/>
    <property type="match status" value="1"/>
</dbReference>
<evidence type="ECO:0000256" key="9">
    <source>
        <dbReference type="ARBA" id="ARBA00023319"/>
    </source>
</evidence>
<feature type="transmembrane region" description="Helical" evidence="13">
    <location>
        <begin position="208"/>
        <end position="229"/>
    </location>
</feature>
<dbReference type="FunFam" id="2.60.40.10:FF:001329">
    <property type="entry name" value="Basigin"/>
    <property type="match status" value="1"/>
</dbReference>
<accession>A0A1Z5LI12</accession>
<dbReference type="GO" id="GO:0016323">
    <property type="term" value="C:basolateral plasma membrane"/>
    <property type="evidence" value="ECO:0007669"/>
    <property type="project" value="UniProtKB-SubCell"/>
</dbReference>
<dbReference type="InterPro" id="IPR013783">
    <property type="entry name" value="Ig-like_fold"/>
</dbReference>
<dbReference type="GO" id="GO:0030424">
    <property type="term" value="C:axon"/>
    <property type="evidence" value="ECO:0007669"/>
    <property type="project" value="TreeGrafter"/>
</dbReference>
<dbReference type="PRINTS" id="PR01856">
    <property type="entry name" value="BASIGIN"/>
</dbReference>
<dbReference type="InterPro" id="IPR003599">
    <property type="entry name" value="Ig_sub"/>
</dbReference>
<dbReference type="SMART" id="SM00409">
    <property type="entry name" value="IG"/>
    <property type="match status" value="2"/>
</dbReference>
<dbReference type="FunFam" id="2.60.40.10:FF:000387">
    <property type="entry name" value="Neuroplastin b"/>
    <property type="match status" value="1"/>
</dbReference>
<evidence type="ECO:0000256" key="6">
    <source>
        <dbReference type="ARBA" id="ARBA00023157"/>
    </source>
</evidence>
<dbReference type="GO" id="GO:0070593">
    <property type="term" value="P:dendrite self-avoidance"/>
    <property type="evidence" value="ECO:0007669"/>
    <property type="project" value="TreeGrafter"/>
</dbReference>
<evidence type="ECO:0000256" key="2">
    <source>
        <dbReference type="ARBA" id="ARBA00022475"/>
    </source>
</evidence>
<keyword evidence="7" id="KW-0675">Receptor</keyword>
<feature type="signal peptide" evidence="14">
    <location>
        <begin position="1"/>
        <end position="21"/>
    </location>
</feature>
<feature type="non-terminal residue" evidence="16">
    <location>
        <position position="270"/>
    </location>
</feature>
<evidence type="ECO:0000256" key="12">
    <source>
        <dbReference type="SAM" id="MobiDB-lite"/>
    </source>
</evidence>
<dbReference type="GO" id="GO:0007156">
    <property type="term" value="P:homophilic cell adhesion via plasma membrane adhesion molecules"/>
    <property type="evidence" value="ECO:0007669"/>
    <property type="project" value="TreeGrafter"/>
</dbReference>
<dbReference type="GO" id="GO:0007411">
    <property type="term" value="P:axon guidance"/>
    <property type="evidence" value="ECO:0007669"/>
    <property type="project" value="TreeGrafter"/>
</dbReference>
<keyword evidence="3" id="KW-0430">Lectin</keyword>
<dbReference type="SUPFAM" id="SSF48726">
    <property type="entry name" value="Immunoglobulin"/>
    <property type="match status" value="1"/>
</dbReference>
<evidence type="ECO:0000256" key="1">
    <source>
        <dbReference type="ARBA" id="ARBA00004115"/>
    </source>
</evidence>
<keyword evidence="6" id="KW-1015">Disulfide bond</keyword>
<organism evidence="16">
    <name type="scientific">Ornithodoros moubata</name>
    <name type="common">Soft tick</name>
    <name type="synonym">Argasid tick</name>
    <dbReference type="NCBI Taxonomy" id="6938"/>
    <lineage>
        <taxon>Eukaryota</taxon>
        <taxon>Metazoa</taxon>
        <taxon>Ecdysozoa</taxon>
        <taxon>Arthropoda</taxon>
        <taxon>Chelicerata</taxon>
        <taxon>Arachnida</taxon>
        <taxon>Acari</taxon>
        <taxon>Parasitiformes</taxon>
        <taxon>Ixodida</taxon>
        <taxon>Ixodoidea</taxon>
        <taxon>Argasidae</taxon>
        <taxon>Ornithodorinae</taxon>
        <taxon>Ornithodoros</taxon>
    </lineage>
</organism>
<evidence type="ECO:0000256" key="13">
    <source>
        <dbReference type="SAM" id="Phobius"/>
    </source>
</evidence>
<dbReference type="Gene3D" id="2.60.40.10">
    <property type="entry name" value="Immunoglobulins"/>
    <property type="match status" value="2"/>
</dbReference>
<keyword evidence="2" id="KW-1003">Cell membrane</keyword>
<evidence type="ECO:0000256" key="4">
    <source>
        <dbReference type="ARBA" id="ARBA00022824"/>
    </source>
</evidence>
<dbReference type="EMBL" id="GFJQ02000182">
    <property type="protein sequence ID" value="JAW06788.1"/>
    <property type="molecule type" value="Transcribed_RNA"/>
</dbReference>
<dbReference type="InterPro" id="IPR003598">
    <property type="entry name" value="Ig_sub2"/>
</dbReference>
<dbReference type="GO" id="GO:0030246">
    <property type="term" value="F:carbohydrate binding"/>
    <property type="evidence" value="ECO:0007669"/>
    <property type="project" value="UniProtKB-KW"/>
</dbReference>
<dbReference type="SMART" id="SM00408">
    <property type="entry name" value="IGc2"/>
    <property type="match status" value="1"/>
</dbReference>
<keyword evidence="14" id="KW-0732">Signal</keyword>
<dbReference type="InterPro" id="IPR007110">
    <property type="entry name" value="Ig-like_dom"/>
</dbReference>
<feature type="chain" id="PRO_5012803333" description="Basigin" evidence="14">
    <location>
        <begin position="22"/>
        <end position="270"/>
    </location>
</feature>
<evidence type="ECO:0000256" key="7">
    <source>
        <dbReference type="ARBA" id="ARBA00023170"/>
    </source>
</evidence>
<evidence type="ECO:0000256" key="3">
    <source>
        <dbReference type="ARBA" id="ARBA00022734"/>
    </source>
</evidence>
<keyword evidence="5 13" id="KW-0472">Membrane</keyword>
<evidence type="ECO:0000259" key="15">
    <source>
        <dbReference type="PROSITE" id="PS50835"/>
    </source>
</evidence>
<evidence type="ECO:0000256" key="10">
    <source>
        <dbReference type="ARBA" id="ARBA00023768"/>
    </source>
</evidence>
<feature type="domain" description="Ig-like" evidence="15">
    <location>
        <begin position="105"/>
        <end position="203"/>
    </location>
</feature>
<protein>
    <recommendedName>
        <fullName evidence="11">Basigin</fullName>
    </recommendedName>
</protein>
<evidence type="ECO:0000256" key="5">
    <source>
        <dbReference type="ARBA" id="ARBA00023136"/>
    </source>
</evidence>
<name>A0A1Z5LI12_ORNMO</name>
<keyword evidence="13" id="KW-1133">Transmembrane helix</keyword>
<dbReference type="InterPro" id="IPR036179">
    <property type="entry name" value="Ig-like_dom_sf"/>
</dbReference>
<feature type="region of interest" description="Disordered" evidence="12">
    <location>
        <begin position="239"/>
        <end position="270"/>
    </location>
</feature>
<dbReference type="AlphaFoldDB" id="A0A1Z5LI12"/>